<keyword evidence="1" id="KW-0472">Membrane</keyword>
<gene>
    <name evidence="2" type="ORF">FX155_08075</name>
</gene>
<dbReference type="EMBL" id="VULN01000010">
    <property type="protein sequence ID" value="MSS82549.1"/>
    <property type="molecule type" value="Genomic_DNA"/>
</dbReference>
<sequence length="68" mass="7489">MAKMMYDMYIKPRLGEKGQDMVEYALMLAIIVGIGWLIYQQSGIAKNINAVFTNAGSLMNAANTAKTN</sequence>
<feature type="transmembrane region" description="Helical" evidence="1">
    <location>
        <begin position="21"/>
        <end position="39"/>
    </location>
</feature>
<keyword evidence="1" id="KW-1133">Transmembrane helix</keyword>
<proteinExistence type="predicted"/>
<comment type="caution">
    <text evidence="2">The sequence shown here is derived from an EMBL/GenBank/DDBJ whole genome shotgun (WGS) entry which is preliminary data.</text>
</comment>
<protein>
    <submittedName>
        <fullName evidence="2">Pilin</fullName>
    </submittedName>
</protein>
<evidence type="ECO:0000313" key="3">
    <source>
        <dbReference type="Proteomes" id="UP000441455"/>
    </source>
</evidence>
<accession>A0A6N7VLG6</accession>
<keyword evidence="1" id="KW-0812">Transmembrane</keyword>
<evidence type="ECO:0000313" key="2">
    <source>
        <dbReference type="EMBL" id="MSS82549.1"/>
    </source>
</evidence>
<evidence type="ECO:0000256" key="1">
    <source>
        <dbReference type="SAM" id="Phobius"/>
    </source>
</evidence>
<dbReference type="AlphaFoldDB" id="A0A6N7VLG6"/>
<organism evidence="2 3">
    <name type="scientific">Acidaminococcus fermentans</name>
    <dbReference type="NCBI Taxonomy" id="905"/>
    <lineage>
        <taxon>Bacteria</taxon>
        <taxon>Bacillati</taxon>
        <taxon>Bacillota</taxon>
        <taxon>Negativicutes</taxon>
        <taxon>Acidaminococcales</taxon>
        <taxon>Acidaminococcaceae</taxon>
        <taxon>Acidaminococcus</taxon>
    </lineage>
</organism>
<dbReference type="Proteomes" id="UP000441455">
    <property type="component" value="Unassembled WGS sequence"/>
</dbReference>
<dbReference type="OrthoDB" id="290056at2"/>
<name>A0A6N7VLG6_ACIFE</name>
<reference evidence="2 3" key="1">
    <citation type="submission" date="2019-08" db="EMBL/GenBank/DDBJ databases">
        <title>In-depth cultivation of the pig gut microbiome towards novel bacterial diversity and tailored functional studies.</title>
        <authorList>
            <person name="Wylensek D."/>
            <person name="Hitch T.C.A."/>
            <person name="Clavel T."/>
        </authorList>
    </citation>
    <scope>NUCLEOTIDE SEQUENCE [LARGE SCALE GENOMIC DNA]</scope>
    <source>
        <strain evidence="2 3">WCA-389-WT-5B</strain>
    </source>
</reference>